<dbReference type="EMBL" id="ATMR01000091">
    <property type="protein sequence ID" value="EPR73420.1"/>
    <property type="molecule type" value="Genomic_DNA"/>
</dbReference>
<reference evidence="1 2" key="1">
    <citation type="journal article" date="2013" name="Genome Announc.">
        <title>Draft Genome Sequence of Winogradskyella psychrotolerans RS-3T, Isolated from the Marine Transect of Kongsfjorden, Ny-Alesund, Svalbard, Arctic Ocean.</title>
        <authorList>
            <person name="Kumar Pinnaka A."/>
            <person name="Ara S."/>
            <person name="Singh A."/>
            <person name="Shivaji S."/>
        </authorList>
    </citation>
    <scope>NUCLEOTIDE SEQUENCE [LARGE SCALE GENOMIC DNA]</scope>
    <source>
        <strain evidence="1 2">RS-3</strain>
    </source>
</reference>
<name>S7VT42_9FLAO</name>
<keyword evidence="2" id="KW-1185">Reference proteome</keyword>
<accession>S7VT42</accession>
<protein>
    <submittedName>
        <fullName evidence="1">Uncharacterized protein</fullName>
    </submittedName>
</protein>
<dbReference type="Proteomes" id="UP000014962">
    <property type="component" value="Unassembled WGS sequence"/>
</dbReference>
<sequence>MFIIKNRFINSRKNPIKTIGFVANSTYLLIRKVSKSSQL</sequence>
<comment type="caution">
    <text evidence="1">The sequence shown here is derived from an EMBL/GenBank/DDBJ whole genome shotgun (WGS) entry which is preliminary data.</text>
</comment>
<organism evidence="1 2">
    <name type="scientific">Winogradskyella psychrotolerans RS-3</name>
    <dbReference type="NCBI Taxonomy" id="641526"/>
    <lineage>
        <taxon>Bacteria</taxon>
        <taxon>Pseudomonadati</taxon>
        <taxon>Bacteroidota</taxon>
        <taxon>Flavobacteriia</taxon>
        <taxon>Flavobacteriales</taxon>
        <taxon>Flavobacteriaceae</taxon>
        <taxon>Winogradskyella</taxon>
    </lineage>
</organism>
<gene>
    <name evidence="1" type="ORF">ADIWIN_1450</name>
</gene>
<evidence type="ECO:0000313" key="1">
    <source>
        <dbReference type="EMBL" id="EPR73420.1"/>
    </source>
</evidence>
<proteinExistence type="predicted"/>
<dbReference type="AlphaFoldDB" id="S7VT42"/>
<evidence type="ECO:0000313" key="2">
    <source>
        <dbReference type="Proteomes" id="UP000014962"/>
    </source>
</evidence>